<evidence type="ECO:0000256" key="9">
    <source>
        <dbReference type="ARBA" id="ARBA00023211"/>
    </source>
</evidence>
<dbReference type="Gene3D" id="3.30.470.20">
    <property type="entry name" value="ATP-grasp fold, B domain"/>
    <property type="match status" value="1"/>
</dbReference>
<dbReference type="EC" id="6.3.4.23" evidence="10"/>
<comment type="cofactor">
    <cofactor evidence="1">
        <name>Mn(2+)</name>
        <dbReference type="ChEBI" id="CHEBI:29035"/>
    </cofactor>
</comment>
<evidence type="ECO:0000313" key="12">
    <source>
        <dbReference type="EMBL" id="HHQ80616.1"/>
    </source>
</evidence>
<comment type="caution">
    <text evidence="12">The sequence shown here is derived from an EMBL/GenBank/DDBJ whole genome shotgun (WGS) entry which is preliminary data.</text>
</comment>
<evidence type="ECO:0000256" key="10">
    <source>
        <dbReference type="HAMAP-Rule" id="MF_01163"/>
    </source>
</evidence>
<dbReference type="InterPro" id="IPR009720">
    <property type="entry name" value="IMP_biosynth_PurP_C"/>
</dbReference>
<dbReference type="Gene3D" id="3.40.50.20">
    <property type="match status" value="1"/>
</dbReference>
<keyword evidence="4" id="KW-0479">Metal-binding</keyword>
<reference evidence="12" key="1">
    <citation type="journal article" date="2020" name="mSystems">
        <title>Genome- and Community-Level Interaction Insights into Carbon Utilization and Element Cycling Functions of Hydrothermarchaeota in Hydrothermal Sediment.</title>
        <authorList>
            <person name="Zhou Z."/>
            <person name="Liu Y."/>
            <person name="Xu W."/>
            <person name="Pan J."/>
            <person name="Luo Z.H."/>
            <person name="Li M."/>
        </authorList>
    </citation>
    <scope>NUCLEOTIDE SEQUENCE [LARGE SCALE GENOMIC DNA]</scope>
    <source>
        <strain evidence="12">SpSt-1116</strain>
    </source>
</reference>
<feature type="binding site" evidence="10">
    <location>
        <position position="17"/>
    </location>
    <ligand>
        <name>5-amino-1-(5-phospho-beta-D-ribosyl)imidazole-4-carboxamide</name>
        <dbReference type="ChEBI" id="CHEBI:58475"/>
    </ligand>
</feature>
<dbReference type="PANTHER" id="PTHR38147">
    <property type="entry name" value="5-FORMAMINOIMIDAZOLE-4-CARBOXAMIDE-1-(BETA)-D-RIBOFURANOSYL 5'-MONOPHOSPHATE SYNTHETASE-RELATED"/>
    <property type="match status" value="1"/>
</dbReference>
<evidence type="ECO:0000259" key="11">
    <source>
        <dbReference type="PROSITE" id="PS50975"/>
    </source>
</evidence>
<keyword evidence="3 10" id="KW-0436">Ligase</keyword>
<name>A0A7J3ZKH5_9CREN</name>
<evidence type="ECO:0000256" key="1">
    <source>
        <dbReference type="ARBA" id="ARBA00001936"/>
    </source>
</evidence>
<gene>
    <name evidence="10" type="primary">purP</name>
    <name evidence="12" type="ORF">ENM78_04100</name>
</gene>
<dbReference type="Pfam" id="PF06973">
    <property type="entry name" value="DUF1297"/>
    <property type="match status" value="1"/>
</dbReference>
<keyword evidence="5 10" id="KW-0547">Nucleotide-binding</keyword>
<dbReference type="PROSITE" id="PS50975">
    <property type="entry name" value="ATP_GRASP"/>
    <property type="match status" value="1"/>
</dbReference>
<organism evidence="12">
    <name type="scientific">Fervidicoccus fontis</name>
    <dbReference type="NCBI Taxonomy" id="683846"/>
    <lineage>
        <taxon>Archaea</taxon>
        <taxon>Thermoproteota</taxon>
        <taxon>Thermoprotei</taxon>
        <taxon>Fervidicoccales</taxon>
        <taxon>Fervidicoccaceae</taxon>
        <taxon>Fervidicoccus</taxon>
    </lineage>
</organism>
<dbReference type="InterPro" id="IPR023656">
    <property type="entry name" value="IMP_biosynth_PurP"/>
</dbReference>
<comment type="cofactor">
    <cofactor evidence="2">
        <name>Mg(2+)</name>
        <dbReference type="ChEBI" id="CHEBI:18420"/>
    </cofactor>
</comment>
<comment type="function">
    <text evidence="10">Catalyzes the ATP- and formate-dependent formylation of 5-aminoimidazole-4-carboxamide-1-beta-d-ribofuranosyl 5'-monophosphate (AICAR) to 5-formaminoimidazole-4-carboxamide-1-beta-d-ribofuranosyl 5'-monophosphate (FAICAR) in the absence of folates.</text>
</comment>
<comment type="similarity">
    <text evidence="10">Belongs to the phosphohexose mutase family.</text>
</comment>
<evidence type="ECO:0000256" key="8">
    <source>
        <dbReference type="ARBA" id="ARBA00022842"/>
    </source>
</evidence>
<keyword evidence="7 10" id="KW-0067">ATP-binding</keyword>
<dbReference type="InterPro" id="IPR011761">
    <property type="entry name" value="ATP-grasp"/>
</dbReference>
<comment type="catalytic activity">
    <reaction evidence="10">
        <text>5-amino-1-(5-phospho-beta-D-ribosyl)imidazole-4-carboxamide + formate + ATP = 5-formamido-1-(5-phospho-D-ribosyl)imidazole-4-carboxamide + ADP + phosphate</text>
        <dbReference type="Rhea" id="RHEA:24836"/>
        <dbReference type="ChEBI" id="CHEBI:15740"/>
        <dbReference type="ChEBI" id="CHEBI:30616"/>
        <dbReference type="ChEBI" id="CHEBI:43474"/>
        <dbReference type="ChEBI" id="CHEBI:58467"/>
        <dbReference type="ChEBI" id="CHEBI:58475"/>
        <dbReference type="ChEBI" id="CHEBI:456216"/>
        <dbReference type="EC" id="6.3.4.23"/>
    </reaction>
</comment>
<dbReference type="AlphaFoldDB" id="A0A7J3ZKH5"/>
<feature type="binding site" evidence="10">
    <location>
        <position position="85"/>
    </location>
    <ligand>
        <name>5-amino-1-(5-phospho-beta-D-ribosyl)imidazole-4-carboxamide</name>
        <dbReference type="ChEBI" id="CHEBI:58475"/>
    </ligand>
</feature>
<feature type="domain" description="ATP-grasp" evidence="11">
    <location>
        <begin position="107"/>
        <end position="336"/>
    </location>
</feature>
<dbReference type="InterPro" id="IPR010672">
    <property type="entry name" value="IMP_biosynth_PurP_N"/>
</dbReference>
<dbReference type="GO" id="GO:0016879">
    <property type="term" value="F:ligase activity, forming carbon-nitrogen bonds"/>
    <property type="evidence" value="ECO:0007669"/>
    <property type="project" value="UniProtKB-UniRule"/>
</dbReference>
<dbReference type="GO" id="GO:0005524">
    <property type="term" value="F:ATP binding"/>
    <property type="evidence" value="ECO:0007669"/>
    <property type="project" value="UniProtKB-UniRule"/>
</dbReference>
<evidence type="ECO:0000256" key="7">
    <source>
        <dbReference type="ARBA" id="ARBA00022840"/>
    </source>
</evidence>
<comment type="pathway">
    <text evidence="10">Purine metabolism; IMP biosynthesis via de novo pathway; 5-formamido-1-(5-phospho-D-ribosyl)imidazole-4-carboxamide from 5-amino-1-(5-phospho-D-ribosyl)imidazole-4-carboxamide (formate route): step 1/1.</text>
</comment>
<evidence type="ECO:0000256" key="4">
    <source>
        <dbReference type="ARBA" id="ARBA00022723"/>
    </source>
</evidence>
<evidence type="ECO:0000256" key="3">
    <source>
        <dbReference type="ARBA" id="ARBA00022598"/>
    </source>
</evidence>
<dbReference type="InterPro" id="IPR013815">
    <property type="entry name" value="ATP_grasp_subdomain_1"/>
</dbReference>
<dbReference type="PIRSF" id="PIRSF004602">
    <property type="entry name" value="ATPgrasp_PurP"/>
    <property type="match status" value="1"/>
</dbReference>
<evidence type="ECO:0000256" key="6">
    <source>
        <dbReference type="ARBA" id="ARBA00022755"/>
    </source>
</evidence>
<dbReference type="SUPFAM" id="SSF56059">
    <property type="entry name" value="Glutathione synthetase ATP-binding domain-like"/>
    <property type="match status" value="1"/>
</dbReference>
<dbReference type="Pfam" id="PF06849">
    <property type="entry name" value="DUF1246"/>
    <property type="match status" value="1"/>
</dbReference>
<proteinExistence type="inferred from homology"/>
<accession>A0A7J3ZKH5</accession>
<dbReference type="EMBL" id="DRZC01000057">
    <property type="protein sequence ID" value="HHQ80616.1"/>
    <property type="molecule type" value="Genomic_DNA"/>
</dbReference>
<dbReference type="InterPro" id="IPR016185">
    <property type="entry name" value="PreATP-grasp_dom_sf"/>
</dbReference>
<evidence type="ECO:0000256" key="5">
    <source>
        <dbReference type="ARBA" id="ARBA00022741"/>
    </source>
</evidence>
<dbReference type="UniPathway" id="UPA00074">
    <property type="reaction ID" value="UER00134"/>
</dbReference>
<dbReference type="GO" id="GO:0006189">
    <property type="term" value="P:'de novo' IMP biosynthetic process"/>
    <property type="evidence" value="ECO:0007669"/>
    <property type="project" value="UniProtKB-UniRule"/>
</dbReference>
<dbReference type="GO" id="GO:0000287">
    <property type="term" value="F:magnesium ion binding"/>
    <property type="evidence" value="ECO:0007669"/>
    <property type="project" value="InterPro"/>
</dbReference>
<dbReference type="PANTHER" id="PTHR38147:SF2">
    <property type="entry name" value="5-FORMAMINOIMIDAZOLE-4-CARBOXAMIDE-1-(BETA)-D-RIBOFURANOSYL 5'-MONOPHOSPHATE SYNTHETASE"/>
    <property type="match status" value="1"/>
</dbReference>
<keyword evidence="6 10" id="KW-0658">Purine biosynthesis</keyword>
<sequence>MPNVNPSRVAIATLGSHSALQILKGAKDEGFRTALVCLRRRAGLYRRFGRLVDEMLIVESFSEVALPEVQERLLDLNAILVPHGSLVEYVDLETLERGFRVPIFGNKYILRWEASRELKERLLREAGVKVPRVYGSADEVEGTVIVKLPGAKGGRGYFLASRPEEVGAKLKAAGLSEEDVLIQEYVVGATAYTHFFYSLLTGELELMGIDRRYETSADGLGRLPARIQLEAGPEPSYLVVGNVPLVLRESLLEEMFEIGERLVEASKRLVPPGLIGPFCIEGAYDSNGDFYVFEFSARIVAGTNLYVHGSPYTWLVYDEPMSMGRRIAREIKRAIEERRLEEVLT</sequence>
<keyword evidence="9" id="KW-0464">Manganese</keyword>
<protein>
    <recommendedName>
        <fullName evidence="10">5-formaminoimidazole-4-carboxamide-1-(beta)-D-ribofuranosyl 5'-monophosphate synthetase</fullName>
        <ecNumber evidence="10">6.3.4.23</ecNumber>
    </recommendedName>
    <alternativeName>
        <fullName evidence="10">5-aminoimidazole-4-carboxamide-1-beta-D-ribofuranosyl 5'-monophosphate--formate ligase</fullName>
    </alternativeName>
</protein>
<dbReference type="HAMAP" id="MF_01163">
    <property type="entry name" value="IMP_biosynth_PurP"/>
    <property type="match status" value="1"/>
</dbReference>
<feature type="binding site" evidence="10">
    <location>
        <position position="214"/>
    </location>
    <ligand>
        <name>ATP</name>
        <dbReference type="ChEBI" id="CHEBI:30616"/>
    </ligand>
</feature>
<dbReference type="SUPFAM" id="SSF52440">
    <property type="entry name" value="PreATP-grasp domain"/>
    <property type="match status" value="1"/>
</dbReference>
<feature type="binding site" evidence="10">
    <location>
        <position position="242"/>
    </location>
    <ligand>
        <name>5-amino-1-(5-phospho-beta-D-ribosyl)imidazole-4-carboxamide</name>
        <dbReference type="ChEBI" id="CHEBI:58475"/>
    </ligand>
</feature>
<keyword evidence="8" id="KW-0460">Magnesium</keyword>
<evidence type="ECO:0000256" key="2">
    <source>
        <dbReference type="ARBA" id="ARBA00001946"/>
    </source>
</evidence>
<dbReference type="Gene3D" id="3.30.1490.20">
    <property type="entry name" value="ATP-grasp fold, A domain"/>
    <property type="match status" value="1"/>
</dbReference>